<evidence type="ECO:0000313" key="3">
    <source>
        <dbReference type="Proteomes" id="UP000623467"/>
    </source>
</evidence>
<accession>A0A8H6YU58</accession>
<gene>
    <name evidence="2" type="ORF">MSAN_01051800</name>
</gene>
<keyword evidence="3" id="KW-1185">Reference proteome</keyword>
<organism evidence="2 3">
    <name type="scientific">Mycena sanguinolenta</name>
    <dbReference type="NCBI Taxonomy" id="230812"/>
    <lineage>
        <taxon>Eukaryota</taxon>
        <taxon>Fungi</taxon>
        <taxon>Dikarya</taxon>
        <taxon>Basidiomycota</taxon>
        <taxon>Agaricomycotina</taxon>
        <taxon>Agaricomycetes</taxon>
        <taxon>Agaricomycetidae</taxon>
        <taxon>Agaricales</taxon>
        <taxon>Marasmiineae</taxon>
        <taxon>Mycenaceae</taxon>
        <taxon>Mycena</taxon>
    </lineage>
</organism>
<evidence type="ECO:0000256" key="1">
    <source>
        <dbReference type="SAM" id="MobiDB-lite"/>
    </source>
</evidence>
<dbReference type="EMBL" id="JACAZH010000007">
    <property type="protein sequence ID" value="KAF7363935.1"/>
    <property type="molecule type" value="Genomic_DNA"/>
</dbReference>
<evidence type="ECO:0000313" key="2">
    <source>
        <dbReference type="EMBL" id="KAF7363935.1"/>
    </source>
</evidence>
<dbReference type="AlphaFoldDB" id="A0A8H6YU58"/>
<protein>
    <submittedName>
        <fullName evidence="2">Uncharacterized protein</fullName>
    </submittedName>
</protein>
<feature type="region of interest" description="Disordered" evidence="1">
    <location>
        <begin position="173"/>
        <end position="194"/>
    </location>
</feature>
<dbReference type="Proteomes" id="UP000623467">
    <property type="component" value="Unassembled WGS sequence"/>
</dbReference>
<sequence length="194" mass="21852">MKCAFQPLKSYTPSRRKSMTYAMTWFLKRTTMARFHRISLYQHKVFLLPPISIQVANAMTTPTQNAELPEISMGMTPTGLLRLYATMVPTESNRAHLSQFMSRWNTDNIMICGGNGSVSPAPIAPSCNDQLEVERDSIQSDQPLEDTDSVLLLQFDDDSSVLLVPVDPEELEKLASESEKLPIEEPRETRSSNL</sequence>
<reference evidence="2" key="1">
    <citation type="submission" date="2020-05" db="EMBL/GenBank/DDBJ databases">
        <title>Mycena genomes resolve the evolution of fungal bioluminescence.</title>
        <authorList>
            <person name="Tsai I.J."/>
        </authorList>
    </citation>
    <scope>NUCLEOTIDE SEQUENCE</scope>
    <source>
        <strain evidence="2">160909Yilan</strain>
    </source>
</reference>
<comment type="caution">
    <text evidence="2">The sequence shown here is derived from an EMBL/GenBank/DDBJ whole genome shotgun (WGS) entry which is preliminary data.</text>
</comment>
<name>A0A8H6YU58_9AGAR</name>
<proteinExistence type="predicted"/>